<evidence type="ECO:0000256" key="1">
    <source>
        <dbReference type="ARBA" id="ARBA00022737"/>
    </source>
</evidence>
<name>A0A267DFR3_9PLAT</name>
<accession>A0A267DFR3</accession>
<keyword evidence="1" id="KW-0677">Repeat</keyword>
<dbReference type="SUPFAM" id="SSF46966">
    <property type="entry name" value="Spectrin repeat"/>
    <property type="match status" value="1"/>
</dbReference>
<dbReference type="OrthoDB" id="5865767at2759"/>
<evidence type="ECO:0000256" key="2">
    <source>
        <dbReference type="SAM" id="Coils"/>
    </source>
</evidence>
<gene>
    <name evidence="3" type="ORF">BOX15_Mlig013263g6</name>
</gene>
<sequence length="110" mass="13071">LQSVNHPNSEEIRERQDDLKAQWNELADLVDDRRDRINNAYDYNTYNIECRETANWIKEKCSWLSPLTSSATIWGIMQLQRRLQHLNTDMAAIEARLQHLDEQCEKLENV</sequence>
<reference evidence="3 4" key="1">
    <citation type="submission" date="2017-06" db="EMBL/GenBank/DDBJ databases">
        <title>A platform for efficient transgenesis in Macrostomum lignano, a flatworm model organism for stem cell research.</title>
        <authorList>
            <person name="Berezikov E."/>
        </authorList>
    </citation>
    <scope>NUCLEOTIDE SEQUENCE [LARGE SCALE GENOMIC DNA]</scope>
    <source>
        <strain evidence="3">DV1</strain>
        <tissue evidence="3">Whole organism</tissue>
    </source>
</reference>
<dbReference type="PANTHER" id="PTHR11915">
    <property type="entry name" value="SPECTRIN/FILAMIN RELATED CYTOSKELETAL PROTEIN"/>
    <property type="match status" value="1"/>
</dbReference>
<evidence type="ECO:0000313" key="3">
    <source>
        <dbReference type="EMBL" id="PAA48123.1"/>
    </source>
</evidence>
<comment type="caution">
    <text evidence="3">The sequence shown here is derived from an EMBL/GenBank/DDBJ whole genome shotgun (WGS) entry which is preliminary data.</text>
</comment>
<dbReference type="Proteomes" id="UP000215902">
    <property type="component" value="Unassembled WGS sequence"/>
</dbReference>
<dbReference type="InterPro" id="IPR018159">
    <property type="entry name" value="Spectrin/alpha-actinin"/>
</dbReference>
<evidence type="ECO:0008006" key="5">
    <source>
        <dbReference type="Google" id="ProtNLM"/>
    </source>
</evidence>
<evidence type="ECO:0000313" key="4">
    <source>
        <dbReference type="Proteomes" id="UP000215902"/>
    </source>
</evidence>
<feature type="coiled-coil region" evidence="2">
    <location>
        <begin position="76"/>
        <end position="110"/>
    </location>
</feature>
<dbReference type="STRING" id="282301.A0A267DFR3"/>
<dbReference type="CDD" id="cd00176">
    <property type="entry name" value="SPEC"/>
    <property type="match status" value="1"/>
</dbReference>
<keyword evidence="2" id="KW-0175">Coiled coil</keyword>
<dbReference type="InterPro" id="IPR002017">
    <property type="entry name" value="Spectrin_repeat"/>
</dbReference>
<proteinExistence type="predicted"/>
<dbReference type="Gene3D" id="1.20.58.60">
    <property type="match status" value="1"/>
</dbReference>
<dbReference type="EMBL" id="NIVC01004229">
    <property type="protein sequence ID" value="PAA48123.1"/>
    <property type="molecule type" value="Genomic_DNA"/>
</dbReference>
<keyword evidence="4" id="KW-1185">Reference proteome</keyword>
<protein>
    <recommendedName>
        <fullName evidence="5">Tektin</fullName>
    </recommendedName>
</protein>
<dbReference type="AlphaFoldDB" id="A0A267DFR3"/>
<feature type="non-terminal residue" evidence="3">
    <location>
        <position position="110"/>
    </location>
</feature>
<dbReference type="Pfam" id="PF00435">
    <property type="entry name" value="Spectrin"/>
    <property type="match status" value="1"/>
</dbReference>
<organism evidence="3 4">
    <name type="scientific">Macrostomum lignano</name>
    <dbReference type="NCBI Taxonomy" id="282301"/>
    <lineage>
        <taxon>Eukaryota</taxon>
        <taxon>Metazoa</taxon>
        <taxon>Spiralia</taxon>
        <taxon>Lophotrochozoa</taxon>
        <taxon>Platyhelminthes</taxon>
        <taxon>Rhabditophora</taxon>
        <taxon>Macrostomorpha</taxon>
        <taxon>Macrostomida</taxon>
        <taxon>Macrostomidae</taxon>
        <taxon>Macrostomum</taxon>
    </lineage>
</organism>
<feature type="non-terminal residue" evidence="3">
    <location>
        <position position="1"/>
    </location>
</feature>